<reference evidence="1" key="1">
    <citation type="journal article" date="2020" name="Nature">
        <title>Giant virus diversity and host interactions through global metagenomics.</title>
        <authorList>
            <person name="Schulz F."/>
            <person name="Roux S."/>
            <person name="Paez-Espino D."/>
            <person name="Jungbluth S."/>
            <person name="Walsh D.A."/>
            <person name="Denef V.J."/>
            <person name="McMahon K.D."/>
            <person name="Konstantinidis K.T."/>
            <person name="Eloe-Fadrosh E.A."/>
            <person name="Kyrpides N.C."/>
            <person name="Woyke T."/>
        </authorList>
    </citation>
    <scope>NUCLEOTIDE SEQUENCE</scope>
    <source>
        <strain evidence="1">GVMAG-M-3300001348-25</strain>
    </source>
</reference>
<evidence type="ECO:0000313" key="1">
    <source>
        <dbReference type="EMBL" id="QHT28199.1"/>
    </source>
</evidence>
<sequence>MDNKKKIQIELYYKKKGDYNTKIQQRKDKIMMRTISNQEKKRLMQRIKMPCIFCKRNVNTIFERKNEQLMAKCGAIEDPCEGKMEVNDISYSLYPEMIGSFDESLTINKEKILQLKYQTLFGYLSREKSSEEFGKILKDFNEDTSILIGLMRSYNNIKDQRETNEILKDDLLKSQTIIESIKLSMKRYHKNQEIIFLKEAMEIMVETLIPLMKKIYELKFAYKGLREIHEEDQMKGKQIIYYLETRSYLFEAEEFYIGLEKHDSSD</sequence>
<organism evidence="1">
    <name type="scientific">viral metagenome</name>
    <dbReference type="NCBI Taxonomy" id="1070528"/>
    <lineage>
        <taxon>unclassified sequences</taxon>
        <taxon>metagenomes</taxon>
        <taxon>organismal metagenomes</taxon>
    </lineage>
</organism>
<accession>A0A6C0EIS6</accession>
<proteinExistence type="predicted"/>
<dbReference type="EMBL" id="MN738853">
    <property type="protein sequence ID" value="QHT28199.1"/>
    <property type="molecule type" value="Genomic_DNA"/>
</dbReference>
<dbReference type="AlphaFoldDB" id="A0A6C0EIS6"/>
<name>A0A6C0EIS6_9ZZZZ</name>
<protein>
    <submittedName>
        <fullName evidence="1">Uncharacterized protein</fullName>
    </submittedName>
</protein>